<feature type="region of interest" description="Disordered" evidence="1">
    <location>
        <begin position="14"/>
        <end position="85"/>
    </location>
</feature>
<evidence type="ECO:0000313" key="2">
    <source>
        <dbReference type="EMBL" id="CAK9070794.1"/>
    </source>
</evidence>
<dbReference type="EMBL" id="CAXAMM010033127">
    <property type="protein sequence ID" value="CAK9070794.1"/>
    <property type="molecule type" value="Genomic_DNA"/>
</dbReference>
<comment type="caution">
    <text evidence="2">The sequence shown here is derived from an EMBL/GenBank/DDBJ whole genome shotgun (WGS) entry which is preliminary data.</text>
</comment>
<dbReference type="InterPro" id="IPR000394">
    <property type="entry name" value="RNA_pol_sigma_54"/>
</dbReference>
<reference evidence="2 3" key="1">
    <citation type="submission" date="2024-02" db="EMBL/GenBank/DDBJ databases">
        <authorList>
            <person name="Chen Y."/>
            <person name="Shah S."/>
            <person name="Dougan E. K."/>
            <person name="Thang M."/>
            <person name="Chan C."/>
        </authorList>
    </citation>
    <scope>NUCLEOTIDE SEQUENCE [LARGE SCALE GENOMIC DNA]</scope>
</reference>
<feature type="compositionally biased region" description="Acidic residues" evidence="1">
    <location>
        <begin position="74"/>
        <end position="85"/>
    </location>
</feature>
<feature type="non-terminal residue" evidence="2">
    <location>
        <position position="85"/>
    </location>
</feature>
<dbReference type="Proteomes" id="UP001642464">
    <property type="component" value="Unassembled WGS sequence"/>
</dbReference>
<dbReference type="Pfam" id="PF00309">
    <property type="entry name" value="Sigma54_AID"/>
    <property type="match status" value="1"/>
</dbReference>
<organism evidence="2 3">
    <name type="scientific">Durusdinium trenchii</name>
    <dbReference type="NCBI Taxonomy" id="1381693"/>
    <lineage>
        <taxon>Eukaryota</taxon>
        <taxon>Sar</taxon>
        <taxon>Alveolata</taxon>
        <taxon>Dinophyceae</taxon>
        <taxon>Suessiales</taxon>
        <taxon>Symbiodiniaceae</taxon>
        <taxon>Durusdinium</taxon>
    </lineage>
</organism>
<protein>
    <submittedName>
        <fullName evidence="2">RNA polymerase sigma-54 factor</fullName>
    </submittedName>
</protein>
<feature type="non-terminal residue" evidence="2">
    <location>
        <position position="1"/>
    </location>
</feature>
<gene>
    <name evidence="2" type="ORF">SCF082_LOCUS35148</name>
</gene>
<evidence type="ECO:0000313" key="3">
    <source>
        <dbReference type="Proteomes" id="UP001642464"/>
    </source>
</evidence>
<name>A0ABP0P781_9DINO</name>
<feature type="compositionally biased region" description="Acidic residues" evidence="1">
    <location>
        <begin position="31"/>
        <end position="60"/>
    </location>
</feature>
<keyword evidence="3" id="KW-1185">Reference proteome</keyword>
<sequence length="85" mass="9880">IQFIKLLQVPTAELETRVEEELEINPALEEGKEEPEEREYDEPEEYESATDDVNIDDYLQDDYSGYKMHGDGPNPDEDDKEMPIS</sequence>
<evidence type="ECO:0000256" key="1">
    <source>
        <dbReference type="SAM" id="MobiDB-lite"/>
    </source>
</evidence>
<accession>A0ABP0P781</accession>
<proteinExistence type="predicted"/>